<dbReference type="Gene3D" id="3.40.50.300">
    <property type="entry name" value="P-loop containing nucleotide triphosphate hydrolases"/>
    <property type="match status" value="1"/>
</dbReference>
<feature type="domain" description="Nephrocystin 3-like N-terminal" evidence="3">
    <location>
        <begin position="359"/>
        <end position="526"/>
    </location>
</feature>
<gene>
    <name evidence="4" type="ORF">N7452_007870</name>
</gene>
<feature type="compositionally biased region" description="Basic and acidic residues" evidence="2">
    <location>
        <begin position="12"/>
        <end position="21"/>
    </location>
</feature>
<dbReference type="Pfam" id="PF24883">
    <property type="entry name" value="NPHP3_N"/>
    <property type="match status" value="1"/>
</dbReference>
<dbReference type="InterPro" id="IPR027417">
    <property type="entry name" value="P-loop_NTPase"/>
</dbReference>
<proteinExistence type="predicted"/>
<dbReference type="SUPFAM" id="SSF52540">
    <property type="entry name" value="P-loop containing nucleoside triphosphate hydrolases"/>
    <property type="match status" value="1"/>
</dbReference>
<evidence type="ECO:0000256" key="2">
    <source>
        <dbReference type="SAM" id="MobiDB-lite"/>
    </source>
</evidence>
<evidence type="ECO:0000256" key="1">
    <source>
        <dbReference type="ARBA" id="ARBA00022737"/>
    </source>
</evidence>
<dbReference type="InterPro" id="IPR056884">
    <property type="entry name" value="NPHP3-like_N"/>
</dbReference>
<evidence type="ECO:0000259" key="3">
    <source>
        <dbReference type="Pfam" id="PF24883"/>
    </source>
</evidence>
<organism evidence="4 5">
    <name type="scientific">Penicillium brevicompactum</name>
    <dbReference type="NCBI Taxonomy" id="5074"/>
    <lineage>
        <taxon>Eukaryota</taxon>
        <taxon>Fungi</taxon>
        <taxon>Dikarya</taxon>
        <taxon>Ascomycota</taxon>
        <taxon>Pezizomycotina</taxon>
        <taxon>Eurotiomycetes</taxon>
        <taxon>Eurotiomycetidae</taxon>
        <taxon>Eurotiales</taxon>
        <taxon>Aspergillaceae</taxon>
        <taxon>Penicillium</taxon>
    </lineage>
</organism>
<dbReference type="PANTHER" id="PTHR10039">
    <property type="entry name" value="AMELOGENIN"/>
    <property type="match status" value="1"/>
</dbReference>
<keyword evidence="1" id="KW-0677">Repeat</keyword>
<evidence type="ECO:0000313" key="4">
    <source>
        <dbReference type="EMBL" id="KAJ5335467.1"/>
    </source>
</evidence>
<protein>
    <recommendedName>
        <fullName evidence="3">Nephrocystin 3-like N-terminal domain-containing protein</fullName>
    </recommendedName>
</protein>
<name>A0A9W9QGD2_PENBR</name>
<sequence length="1558" mass="174549">MGGIRALCCTKGDQRDIDHTPPNRPVQKPLEKTTHPLAENVHNRAAPIKETKEQIVPHDIDRTPPSRPVQTPLEQTTQPLAENVHNETAPVKGARKETDPGDLWTVAYESLDPDRKKYLSVDGISATEAIDGVIADTTAKYEEWTKGGLKIQLKDGVDFNIRDSAEKIISAAMNVSDVIKKFVSFDPTGHASSAWTIISFGMSIVQNNLDRRDAIFESSEYLAETLAYYALIDANYRNLHVGTDQNLDQALLRVYSAILEFTAEVKKAWVKVPQSIAALIGQPLLDLKTTIKEQGELSDKWTGLAAKLDDRERAAVHLAAIKSVESKVMTAVEQSQVEWMSMVDYSARQRALRRKRTAGTGTWLLDLQEYKDWKSGSGSLLWLPGISGCGKSVLCSTVIHDINQHCEQDSANYLAYWYFQFGDDTTKSIDTMTRSLIRQLCRSPLHPSVAKIWEDHHLSGSQPDSESISQALEDIIHSFSGKIYIVLDALDECPGDSLNERGLLLSFLLRLLARHENKVNILATSRSEQDIKAMLEGSPTVDLENRLAADVKRFVNTSIREGRLKRQDDDTKQMIVEKLLSFKERRFRWAELQIIELETCHNKQQIYKTLSSIPQTLEDTYRKVLNSIQDRNLPLAREILMTICLAPVLLDLNTVAAIVGLDFPESVIEICTTSLVSEFDNKVQVAHFSVQEFLVVPQEDGQQHICQFSVIVGNEFLAERTVECLLEQTEPLVGADVTNLPAFLYAATQWHHHVTALGDIGQSNPSLQAKVDRLFTEPYVYHNWIRAAGHKSSRAASEWNKIFEECTPPIGTAARLGLTRTVKTLCGPGLDSLVCLPRSVVADAVSAACNGGHLDVLQILLCKYPLETGSSDTSSILVSILGDTRCPKTEEANFKLAAILRTLWDLGVLQDKSPDLHDTIDVRFLQLVAMNPRSNAQIMGIFLEWEPEISVPITQNIMMLALTGPRMSNNLEKLYVARGLPVIPCILENIHLVDTELVRFLLQSHRDEFRVTQKVMEQAFMTETDGDMVQFLWPYREPGVEVSKSMFEKIERGRFPLRQTMGFLLQQPESPSILDDELINDLFRRTSGGLELLELLSEYLEPGFFSLKGDVMKSVLETSKDGSAALQALLSTQPGFALSDELLYIICYHEDALNMLKFLVKDNVFTVTEGLICSASGNKHQGPSVIKYLEQFHQGPLPFTKDALISASLNRAKGGEVLSILLENTSCTSFPDEVFEAACQNNEALVILLDHQQEALPIAKMIGQIAASEECSANALQTLLERHIVKINETLVETLAVNFHALNVVFSWKADAPITEKALSMATRSPESMRMVMDPQRNPPPVTEEVLIAAAKQHIRVDHDGFVRSRSFVILQVFKAIKHRQGSISITERVLQAAVANNSTEALLSWLFQQQSEPFVAEFWKKTWPDANLTPEVRFSLLGAFLKRTNSNLTDVMLEDCPYDRDRRMRYWFDELMNMFYDDHSLPGIDVTDRLVEILMERCGEINIALFLKHHPTPITTTLEEAAARNPIADMKALMKLLERQKEGSVRIKSAARNSLSG</sequence>
<dbReference type="Proteomes" id="UP001147695">
    <property type="component" value="Unassembled WGS sequence"/>
</dbReference>
<reference evidence="4" key="1">
    <citation type="submission" date="2022-12" db="EMBL/GenBank/DDBJ databases">
        <authorList>
            <person name="Petersen C."/>
        </authorList>
    </citation>
    <scope>NUCLEOTIDE SEQUENCE</scope>
    <source>
        <strain evidence="4">IBT 35673</strain>
    </source>
</reference>
<accession>A0A9W9QGD2</accession>
<dbReference type="EMBL" id="JAPZBQ010000004">
    <property type="protein sequence ID" value="KAJ5335467.1"/>
    <property type="molecule type" value="Genomic_DNA"/>
</dbReference>
<comment type="caution">
    <text evidence="4">The sequence shown here is derived from an EMBL/GenBank/DDBJ whole genome shotgun (WGS) entry which is preliminary data.</text>
</comment>
<feature type="region of interest" description="Disordered" evidence="2">
    <location>
        <begin position="9"/>
        <end position="50"/>
    </location>
</feature>
<reference evidence="4" key="2">
    <citation type="journal article" date="2023" name="IMA Fungus">
        <title>Comparative genomic study of the Penicillium genus elucidates a diverse pangenome and 15 lateral gene transfer events.</title>
        <authorList>
            <person name="Petersen C."/>
            <person name="Sorensen T."/>
            <person name="Nielsen M.R."/>
            <person name="Sondergaard T.E."/>
            <person name="Sorensen J.L."/>
            <person name="Fitzpatrick D.A."/>
            <person name="Frisvad J.C."/>
            <person name="Nielsen K.L."/>
        </authorList>
    </citation>
    <scope>NUCLEOTIDE SEQUENCE</scope>
    <source>
        <strain evidence="4">IBT 35673</strain>
    </source>
</reference>
<dbReference type="PANTHER" id="PTHR10039:SF16">
    <property type="entry name" value="GPI INOSITOL-DEACYLASE"/>
    <property type="match status" value="1"/>
</dbReference>
<evidence type="ECO:0000313" key="5">
    <source>
        <dbReference type="Proteomes" id="UP001147695"/>
    </source>
</evidence>